<dbReference type="SMART" id="SM00530">
    <property type="entry name" value="HTH_XRE"/>
    <property type="match status" value="1"/>
</dbReference>
<name>A0A428ZRE5_KIBAR</name>
<comment type="caution">
    <text evidence="3">The sequence shown here is derived from an EMBL/GenBank/DDBJ whole genome shotgun (WGS) entry which is preliminary data.</text>
</comment>
<dbReference type="InterPro" id="IPR013096">
    <property type="entry name" value="Cupin_2"/>
</dbReference>
<evidence type="ECO:0000313" key="4">
    <source>
        <dbReference type="Proteomes" id="UP000287547"/>
    </source>
</evidence>
<feature type="domain" description="HTH cro/C1-type" evidence="2">
    <location>
        <begin position="35"/>
        <end position="89"/>
    </location>
</feature>
<gene>
    <name evidence="3" type="ORF">DMH04_04015</name>
</gene>
<dbReference type="Gene3D" id="1.10.260.40">
    <property type="entry name" value="lambda repressor-like DNA-binding domains"/>
    <property type="match status" value="1"/>
</dbReference>
<proteinExistence type="predicted"/>
<dbReference type="Gene3D" id="2.60.120.10">
    <property type="entry name" value="Jelly Rolls"/>
    <property type="match status" value="1"/>
</dbReference>
<dbReference type="InterPro" id="IPR050807">
    <property type="entry name" value="TransReg_Diox_bact_type"/>
</dbReference>
<sequence length="235" mass="25069">MKVNSPGRRRTVQLSRVAADEAERGKVLGDIGSRLRKGRTDVGISVRELARKAGVSASLVSQIETGKARPSVATLYALVQHLNLTVDELFEATPAEAPTPAEPAPATAPPAGFAVMRKLISAPLVQHAESRGTLKLEGGITWERLTPCDVPGVDFLKITYDVGGASCPDGLRQTHNGHEFGYLLSGRLCVTVGFDTTEIGPGDSVYFDSSTPHRLYNPGDEPAVGIWMVHAPFAE</sequence>
<dbReference type="PROSITE" id="PS50943">
    <property type="entry name" value="HTH_CROC1"/>
    <property type="match status" value="1"/>
</dbReference>
<dbReference type="AlphaFoldDB" id="A0A428ZRE5"/>
<keyword evidence="1" id="KW-0238">DNA-binding</keyword>
<dbReference type="InterPro" id="IPR010982">
    <property type="entry name" value="Lambda_DNA-bd_dom_sf"/>
</dbReference>
<evidence type="ECO:0000259" key="2">
    <source>
        <dbReference type="PROSITE" id="PS50943"/>
    </source>
</evidence>
<dbReference type="CDD" id="cd00093">
    <property type="entry name" value="HTH_XRE"/>
    <property type="match status" value="1"/>
</dbReference>
<dbReference type="PANTHER" id="PTHR46797">
    <property type="entry name" value="HTH-TYPE TRANSCRIPTIONAL REGULATOR"/>
    <property type="match status" value="1"/>
</dbReference>
<evidence type="ECO:0000313" key="3">
    <source>
        <dbReference type="EMBL" id="RSM90636.1"/>
    </source>
</evidence>
<dbReference type="GO" id="GO:0003700">
    <property type="term" value="F:DNA-binding transcription factor activity"/>
    <property type="evidence" value="ECO:0007669"/>
    <property type="project" value="TreeGrafter"/>
</dbReference>
<reference evidence="3 4" key="1">
    <citation type="submission" date="2018-05" db="EMBL/GenBank/DDBJ databases">
        <title>Evolution of GPA BGCs.</title>
        <authorList>
            <person name="Waglechner N."/>
            <person name="Wright G.D."/>
        </authorList>
    </citation>
    <scope>NUCLEOTIDE SEQUENCE [LARGE SCALE GENOMIC DNA]</scope>
    <source>
        <strain evidence="3 4">A82846</strain>
    </source>
</reference>
<dbReference type="EMBL" id="QHKI01000002">
    <property type="protein sequence ID" value="RSM90636.1"/>
    <property type="molecule type" value="Genomic_DNA"/>
</dbReference>
<dbReference type="PANTHER" id="PTHR46797:SF1">
    <property type="entry name" value="METHYLPHOSPHONATE SYNTHASE"/>
    <property type="match status" value="1"/>
</dbReference>
<dbReference type="Proteomes" id="UP000287547">
    <property type="component" value="Unassembled WGS sequence"/>
</dbReference>
<dbReference type="Pfam" id="PF01381">
    <property type="entry name" value="HTH_3"/>
    <property type="match status" value="1"/>
</dbReference>
<dbReference type="OrthoDB" id="5114244at2"/>
<dbReference type="CDD" id="cd02209">
    <property type="entry name" value="cupin_XRE_C"/>
    <property type="match status" value="1"/>
</dbReference>
<organism evidence="3 4">
    <name type="scientific">Kibdelosporangium aridum</name>
    <dbReference type="NCBI Taxonomy" id="2030"/>
    <lineage>
        <taxon>Bacteria</taxon>
        <taxon>Bacillati</taxon>
        <taxon>Actinomycetota</taxon>
        <taxon>Actinomycetes</taxon>
        <taxon>Pseudonocardiales</taxon>
        <taxon>Pseudonocardiaceae</taxon>
        <taxon>Kibdelosporangium</taxon>
    </lineage>
</organism>
<protein>
    <submittedName>
        <fullName evidence="3">XRE family transcriptional regulator</fullName>
    </submittedName>
</protein>
<dbReference type="InterPro" id="IPR014710">
    <property type="entry name" value="RmlC-like_jellyroll"/>
</dbReference>
<dbReference type="GO" id="GO:0005829">
    <property type="term" value="C:cytosol"/>
    <property type="evidence" value="ECO:0007669"/>
    <property type="project" value="TreeGrafter"/>
</dbReference>
<dbReference type="InterPro" id="IPR001387">
    <property type="entry name" value="Cro/C1-type_HTH"/>
</dbReference>
<dbReference type="GO" id="GO:0003677">
    <property type="term" value="F:DNA binding"/>
    <property type="evidence" value="ECO:0007669"/>
    <property type="project" value="UniProtKB-KW"/>
</dbReference>
<accession>A0A428ZRE5</accession>
<dbReference type="Pfam" id="PF07883">
    <property type="entry name" value="Cupin_2"/>
    <property type="match status" value="1"/>
</dbReference>
<dbReference type="SUPFAM" id="SSF51182">
    <property type="entry name" value="RmlC-like cupins"/>
    <property type="match status" value="1"/>
</dbReference>
<dbReference type="InterPro" id="IPR011051">
    <property type="entry name" value="RmlC_Cupin_sf"/>
</dbReference>
<dbReference type="SUPFAM" id="SSF47413">
    <property type="entry name" value="lambda repressor-like DNA-binding domains"/>
    <property type="match status" value="1"/>
</dbReference>
<evidence type="ECO:0000256" key="1">
    <source>
        <dbReference type="ARBA" id="ARBA00023125"/>
    </source>
</evidence>